<dbReference type="PANTHER" id="PTHR22883:SF265">
    <property type="entry name" value="PROTEIN S-ACYLTRANSFERASE 22-RELATED"/>
    <property type="match status" value="1"/>
</dbReference>
<dbReference type="GO" id="GO:0006612">
    <property type="term" value="P:protein targeting to membrane"/>
    <property type="evidence" value="ECO:0007669"/>
    <property type="project" value="TreeGrafter"/>
</dbReference>
<accession>A0A103Y1L8</accession>
<keyword evidence="11" id="KW-1185">Reference proteome</keyword>
<evidence type="ECO:0000256" key="2">
    <source>
        <dbReference type="ARBA" id="ARBA00008574"/>
    </source>
</evidence>
<keyword evidence="6 8" id="KW-0472">Membrane</keyword>
<evidence type="ECO:0000256" key="1">
    <source>
        <dbReference type="ARBA" id="ARBA00004127"/>
    </source>
</evidence>
<evidence type="ECO:0000313" key="11">
    <source>
        <dbReference type="Proteomes" id="UP000243975"/>
    </source>
</evidence>
<dbReference type="GO" id="GO:0019706">
    <property type="term" value="F:protein-cysteine S-palmitoyltransferase activity"/>
    <property type="evidence" value="ECO:0007669"/>
    <property type="project" value="UniProtKB-EC"/>
</dbReference>
<keyword evidence="4 8" id="KW-0812">Transmembrane</keyword>
<evidence type="ECO:0000313" key="10">
    <source>
        <dbReference type="EMBL" id="KVI00851.1"/>
    </source>
</evidence>
<sequence length="134" mass="15692">MAILPLIPCALICDCLSPINESFELQTRKYGMFYCSLCEVEVFKYNKHCRVCDKCVDRSDHHCRNNCVGKKNYRKFFTLMVFALLLVRPTLSILFPFSHIDLICCFLDHKRFSLDSNIDLQTFSYVGLYSLIHM</sequence>
<dbReference type="EMBL" id="LEKV01003214">
    <property type="protein sequence ID" value="KVI00851.1"/>
    <property type="molecule type" value="Genomic_DNA"/>
</dbReference>
<comment type="caution">
    <text evidence="8">Lacks conserved residue(s) required for the propagation of feature annotation.</text>
</comment>
<evidence type="ECO:0000256" key="8">
    <source>
        <dbReference type="RuleBase" id="RU079119"/>
    </source>
</evidence>
<evidence type="ECO:0000259" key="9">
    <source>
        <dbReference type="Pfam" id="PF01529"/>
    </source>
</evidence>
<gene>
    <name evidence="10" type="ORF">Ccrd_020894</name>
</gene>
<feature type="transmembrane region" description="Helical" evidence="8">
    <location>
        <begin position="76"/>
        <end position="97"/>
    </location>
</feature>
<comment type="catalytic activity">
    <reaction evidence="8">
        <text>L-cysteinyl-[protein] + hexadecanoyl-CoA = S-hexadecanoyl-L-cysteinyl-[protein] + CoA</text>
        <dbReference type="Rhea" id="RHEA:36683"/>
        <dbReference type="Rhea" id="RHEA-COMP:10131"/>
        <dbReference type="Rhea" id="RHEA-COMP:11032"/>
        <dbReference type="ChEBI" id="CHEBI:29950"/>
        <dbReference type="ChEBI" id="CHEBI:57287"/>
        <dbReference type="ChEBI" id="CHEBI:57379"/>
        <dbReference type="ChEBI" id="CHEBI:74151"/>
        <dbReference type="EC" id="2.3.1.225"/>
    </reaction>
</comment>
<evidence type="ECO:0000256" key="6">
    <source>
        <dbReference type="ARBA" id="ARBA00023136"/>
    </source>
</evidence>
<comment type="similarity">
    <text evidence="2 8">Belongs to the DHHC palmitoyltransferase family.</text>
</comment>
<dbReference type="PROSITE" id="PS50216">
    <property type="entry name" value="DHHC"/>
    <property type="match status" value="1"/>
</dbReference>
<dbReference type="PANTHER" id="PTHR22883">
    <property type="entry name" value="ZINC FINGER DHHC DOMAIN CONTAINING PROTEIN"/>
    <property type="match status" value="1"/>
</dbReference>
<organism evidence="10 11">
    <name type="scientific">Cynara cardunculus var. scolymus</name>
    <name type="common">Globe artichoke</name>
    <name type="synonym">Cynara scolymus</name>
    <dbReference type="NCBI Taxonomy" id="59895"/>
    <lineage>
        <taxon>Eukaryota</taxon>
        <taxon>Viridiplantae</taxon>
        <taxon>Streptophyta</taxon>
        <taxon>Embryophyta</taxon>
        <taxon>Tracheophyta</taxon>
        <taxon>Spermatophyta</taxon>
        <taxon>Magnoliopsida</taxon>
        <taxon>eudicotyledons</taxon>
        <taxon>Gunneridae</taxon>
        <taxon>Pentapetalae</taxon>
        <taxon>asterids</taxon>
        <taxon>campanulids</taxon>
        <taxon>Asterales</taxon>
        <taxon>Asteraceae</taxon>
        <taxon>Carduoideae</taxon>
        <taxon>Cardueae</taxon>
        <taxon>Carduinae</taxon>
        <taxon>Cynara</taxon>
    </lineage>
</organism>
<feature type="domain" description="Palmitoyltransferase DHHC" evidence="9">
    <location>
        <begin position="34"/>
        <end position="93"/>
    </location>
</feature>
<dbReference type="GO" id="GO:0005783">
    <property type="term" value="C:endoplasmic reticulum"/>
    <property type="evidence" value="ECO:0007669"/>
    <property type="project" value="TreeGrafter"/>
</dbReference>
<dbReference type="AlphaFoldDB" id="A0A103Y1L8"/>
<evidence type="ECO:0000256" key="7">
    <source>
        <dbReference type="ARBA" id="ARBA00023315"/>
    </source>
</evidence>
<evidence type="ECO:0000256" key="4">
    <source>
        <dbReference type="ARBA" id="ARBA00022692"/>
    </source>
</evidence>
<dbReference type="Pfam" id="PF01529">
    <property type="entry name" value="DHHC"/>
    <property type="match status" value="1"/>
</dbReference>
<evidence type="ECO:0000256" key="5">
    <source>
        <dbReference type="ARBA" id="ARBA00022989"/>
    </source>
</evidence>
<dbReference type="GO" id="GO:0005794">
    <property type="term" value="C:Golgi apparatus"/>
    <property type="evidence" value="ECO:0007669"/>
    <property type="project" value="TreeGrafter"/>
</dbReference>
<keyword evidence="3 8" id="KW-0808">Transferase</keyword>
<dbReference type="EC" id="2.3.1.225" evidence="8"/>
<feature type="non-terminal residue" evidence="10">
    <location>
        <position position="134"/>
    </location>
</feature>
<name>A0A103Y1L8_CYNCS</name>
<keyword evidence="7 8" id="KW-0012">Acyltransferase</keyword>
<comment type="caution">
    <text evidence="10">The sequence shown here is derived from an EMBL/GenBank/DDBJ whole genome shotgun (WGS) entry which is preliminary data.</text>
</comment>
<reference evidence="10 11" key="1">
    <citation type="journal article" date="2016" name="Sci. Rep.">
        <title>The genome sequence of the outbreeding globe artichoke constructed de novo incorporating a phase-aware low-pass sequencing strategy of F1 progeny.</title>
        <authorList>
            <person name="Scaglione D."/>
            <person name="Reyes-Chin-Wo S."/>
            <person name="Acquadro A."/>
            <person name="Froenicke L."/>
            <person name="Portis E."/>
            <person name="Beitel C."/>
            <person name="Tirone M."/>
            <person name="Mauro R."/>
            <person name="Lo Monaco A."/>
            <person name="Mauromicale G."/>
            <person name="Faccioli P."/>
            <person name="Cattivelli L."/>
            <person name="Rieseberg L."/>
            <person name="Michelmore R."/>
            <person name="Lanteri S."/>
        </authorList>
    </citation>
    <scope>NUCLEOTIDE SEQUENCE [LARGE SCALE GENOMIC DNA]</scope>
    <source>
        <strain evidence="10">2C</strain>
    </source>
</reference>
<protein>
    <recommendedName>
        <fullName evidence="8">S-acyltransferase</fullName>
        <ecNumber evidence="8">2.3.1.225</ecNumber>
    </recommendedName>
    <alternativeName>
        <fullName evidence="8">Palmitoyltransferase</fullName>
    </alternativeName>
</protein>
<keyword evidence="5 8" id="KW-1133">Transmembrane helix</keyword>
<dbReference type="InterPro" id="IPR001594">
    <property type="entry name" value="Palmitoyltrfase_DHHC"/>
</dbReference>
<proteinExistence type="inferred from homology"/>
<dbReference type="InterPro" id="IPR039859">
    <property type="entry name" value="PFA4/ZDH16/20/ERF2-like"/>
</dbReference>
<comment type="subcellular location">
    <subcellularLocation>
        <location evidence="1">Endomembrane system</location>
        <topology evidence="1">Multi-pass membrane protein</topology>
    </subcellularLocation>
</comment>
<comment type="domain">
    <text evidence="8">The DHHC domain is required for palmitoyltransferase activity.</text>
</comment>
<dbReference type="Proteomes" id="UP000243975">
    <property type="component" value="Unassembled WGS sequence"/>
</dbReference>
<evidence type="ECO:0000256" key="3">
    <source>
        <dbReference type="ARBA" id="ARBA00022679"/>
    </source>
</evidence>
<dbReference type="Gramene" id="KVI00851">
    <property type="protein sequence ID" value="KVI00851"/>
    <property type="gene ID" value="Ccrd_020894"/>
</dbReference>